<dbReference type="EC" id="4.2.1.19" evidence="5 6"/>
<dbReference type="CDD" id="cd07914">
    <property type="entry name" value="IGPD"/>
    <property type="match status" value="1"/>
</dbReference>
<evidence type="ECO:0000313" key="7">
    <source>
        <dbReference type="EMBL" id="GAB0172070.1"/>
    </source>
</evidence>
<sequence>MDVDMSENVYKQEQITIERNTKETQINLTLSLYASGISDIQTGIGFFNHMLEAFSKHSLIDINLICKGDLEIDMHHSVEDCGIVLGQALRKGIFPVQNIERFGNCSVVMDEACVSCDIDISNRAYLLFDMQVAQNGFYGKVGEFDVELVEEFFRALVMQFGISAHIVLQRGKNLHHIIESTFKAFAVSLRRAITKNSSLQIPSTKGCL</sequence>
<dbReference type="SUPFAM" id="SSF54211">
    <property type="entry name" value="Ribosomal protein S5 domain 2-like"/>
    <property type="match status" value="2"/>
</dbReference>
<dbReference type="NCBIfam" id="NF002111">
    <property type="entry name" value="PRK00951.2-1"/>
    <property type="match status" value="1"/>
</dbReference>
<dbReference type="NCBIfam" id="NF002114">
    <property type="entry name" value="PRK00951.2-4"/>
    <property type="match status" value="1"/>
</dbReference>
<keyword evidence="5" id="KW-0963">Cytoplasm</keyword>
<dbReference type="Proteomes" id="UP001562457">
    <property type="component" value="Unassembled WGS sequence"/>
</dbReference>
<dbReference type="PROSITE" id="PS00955">
    <property type="entry name" value="IGP_DEHYDRATASE_2"/>
    <property type="match status" value="1"/>
</dbReference>
<dbReference type="InterPro" id="IPR020568">
    <property type="entry name" value="Ribosomal_Su5_D2-typ_SF"/>
</dbReference>
<dbReference type="HAMAP" id="MF_00076">
    <property type="entry name" value="HisB"/>
    <property type="match status" value="1"/>
</dbReference>
<comment type="caution">
    <text evidence="7">The sequence shown here is derived from an EMBL/GenBank/DDBJ whole genome shotgun (WGS) entry which is preliminary data.</text>
</comment>
<proteinExistence type="inferred from homology"/>
<dbReference type="PANTHER" id="PTHR23133">
    <property type="entry name" value="IMIDAZOLEGLYCEROL-PHOSPHATE DEHYDRATASE HIS7"/>
    <property type="match status" value="1"/>
</dbReference>
<comment type="pathway">
    <text evidence="1 5 6">Amino-acid biosynthesis; L-histidine biosynthesis; L-histidine from 5-phospho-alpha-D-ribose 1-diphosphate: step 6/9.</text>
</comment>
<dbReference type="PROSITE" id="PS00954">
    <property type="entry name" value="IGP_DEHYDRATASE_1"/>
    <property type="match status" value="1"/>
</dbReference>
<evidence type="ECO:0000313" key="8">
    <source>
        <dbReference type="Proteomes" id="UP001562457"/>
    </source>
</evidence>
<evidence type="ECO:0000256" key="6">
    <source>
        <dbReference type="RuleBase" id="RU000599"/>
    </source>
</evidence>
<dbReference type="Gene3D" id="3.30.230.40">
    <property type="entry name" value="Imidazole glycerol phosphate dehydratase, domain 1"/>
    <property type="match status" value="2"/>
</dbReference>
<keyword evidence="2 5" id="KW-0028">Amino-acid biosynthesis</keyword>
<accession>A0ABQ0D148</accession>
<comment type="catalytic activity">
    <reaction evidence="5 6">
        <text>D-erythro-1-(imidazol-4-yl)glycerol 3-phosphate = 3-(imidazol-4-yl)-2-oxopropyl phosphate + H2O</text>
        <dbReference type="Rhea" id="RHEA:11040"/>
        <dbReference type="ChEBI" id="CHEBI:15377"/>
        <dbReference type="ChEBI" id="CHEBI:57766"/>
        <dbReference type="ChEBI" id="CHEBI:58278"/>
        <dbReference type="EC" id="4.2.1.19"/>
    </reaction>
</comment>
<comment type="subcellular location">
    <subcellularLocation>
        <location evidence="5 6">Cytoplasm</location>
    </subcellularLocation>
</comment>
<dbReference type="PANTHER" id="PTHR23133:SF2">
    <property type="entry name" value="IMIDAZOLEGLYCEROL-PHOSPHATE DEHYDRATASE"/>
    <property type="match status" value="1"/>
</dbReference>
<protein>
    <recommendedName>
        <fullName evidence="5 6">Imidazoleglycerol-phosphate dehydratase</fullName>
        <shortName evidence="5">IGPD</shortName>
        <ecNumber evidence="5 6">4.2.1.19</ecNumber>
    </recommendedName>
</protein>
<evidence type="ECO:0000256" key="1">
    <source>
        <dbReference type="ARBA" id="ARBA00005047"/>
    </source>
</evidence>
<dbReference type="InterPro" id="IPR020565">
    <property type="entry name" value="ImidazoleglycerP_deHydtase_CS"/>
</dbReference>
<evidence type="ECO:0000256" key="3">
    <source>
        <dbReference type="ARBA" id="ARBA00023102"/>
    </source>
</evidence>
<evidence type="ECO:0000256" key="4">
    <source>
        <dbReference type="ARBA" id="ARBA00023239"/>
    </source>
</evidence>
<name>A0ABQ0D148_9HELI</name>
<keyword evidence="3 5" id="KW-0368">Histidine biosynthesis</keyword>
<dbReference type="EMBL" id="BAAFHN010000001">
    <property type="protein sequence ID" value="GAB0172070.1"/>
    <property type="molecule type" value="Genomic_DNA"/>
</dbReference>
<keyword evidence="4 5" id="KW-0456">Lyase</keyword>
<organism evidence="7 8">
    <name type="scientific">Helicobacter trogontum</name>
    <dbReference type="NCBI Taxonomy" id="50960"/>
    <lineage>
        <taxon>Bacteria</taxon>
        <taxon>Pseudomonadati</taxon>
        <taxon>Campylobacterota</taxon>
        <taxon>Epsilonproteobacteria</taxon>
        <taxon>Campylobacterales</taxon>
        <taxon>Helicobacteraceae</taxon>
        <taxon>Helicobacter</taxon>
    </lineage>
</organism>
<dbReference type="InterPro" id="IPR038494">
    <property type="entry name" value="IGPD_sf"/>
</dbReference>
<dbReference type="InterPro" id="IPR000807">
    <property type="entry name" value="ImidazoleglycerolP_deHydtase"/>
</dbReference>
<reference evidence="7 8" key="1">
    <citation type="submission" date="2024-06" db="EMBL/GenBank/DDBJ databases">
        <title>Draft genome sequence of Helicobacter trogontum NHP16-4001.</title>
        <authorList>
            <person name="Rimbara E."/>
            <person name="Suzuki M."/>
        </authorList>
    </citation>
    <scope>NUCLEOTIDE SEQUENCE [LARGE SCALE GENOMIC DNA]</scope>
    <source>
        <strain evidence="7 8">NHP16-4001</strain>
    </source>
</reference>
<evidence type="ECO:0000256" key="2">
    <source>
        <dbReference type="ARBA" id="ARBA00022605"/>
    </source>
</evidence>
<gene>
    <name evidence="5 7" type="primary">hisB</name>
    <name evidence="7" type="ORF">NHP164001_00830</name>
</gene>
<dbReference type="Pfam" id="PF00475">
    <property type="entry name" value="IGPD"/>
    <property type="match status" value="1"/>
</dbReference>
<keyword evidence="8" id="KW-1185">Reference proteome</keyword>
<evidence type="ECO:0000256" key="5">
    <source>
        <dbReference type="HAMAP-Rule" id="MF_00076"/>
    </source>
</evidence>
<comment type="similarity">
    <text evidence="5 6">Belongs to the imidazoleglycerol-phosphate dehydratase family.</text>
</comment>